<feature type="domain" description="CoA carboxyltransferase C-terminal" evidence="2">
    <location>
        <begin position="267"/>
        <end position="502"/>
    </location>
</feature>
<protein>
    <submittedName>
        <fullName evidence="5">Unannotated protein</fullName>
    </submittedName>
</protein>
<dbReference type="InterPro" id="IPR029045">
    <property type="entry name" value="ClpP/crotonase-like_dom_sf"/>
</dbReference>
<reference evidence="5" key="1">
    <citation type="submission" date="2020-05" db="EMBL/GenBank/DDBJ databases">
        <authorList>
            <person name="Chiriac C."/>
            <person name="Salcher M."/>
            <person name="Ghai R."/>
            <person name="Kavagutti S V."/>
        </authorList>
    </citation>
    <scope>NUCLEOTIDE SEQUENCE</scope>
</reference>
<accession>A0A6J6DHC7</accession>
<gene>
    <name evidence="3" type="ORF">UFOPK1495_00290</name>
    <name evidence="4" type="ORF">UFOPK1603_00257</name>
    <name evidence="5" type="ORF">UFOPK1711_00060</name>
    <name evidence="6" type="ORF">UFOPK2143_00636</name>
</gene>
<dbReference type="PROSITE" id="PS50989">
    <property type="entry name" value="COA_CT_CTER"/>
    <property type="match status" value="1"/>
</dbReference>
<dbReference type="InterPro" id="IPR011763">
    <property type="entry name" value="COA_CT_C"/>
</dbReference>
<proteinExistence type="predicted"/>
<dbReference type="InterPro" id="IPR011762">
    <property type="entry name" value="COA_CT_N"/>
</dbReference>
<dbReference type="InterPro" id="IPR051047">
    <property type="entry name" value="AccD/PCCB"/>
</dbReference>
<dbReference type="GO" id="GO:0004658">
    <property type="term" value="F:propionyl-CoA carboxylase activity"/>
    <property type="evidence" value="ECO:0007669"/>
    <property type="project" value="TreeGrafter"/>
</dbReference>
<dbReference type="PANTHER" id="PTHR43842:SF2">
    <property type="entry name" value="PROPIONYL-COA CARBOXYLASE BETA CHAIN, MITOCHONDRIAL"/>
    <property type="match status" value="1"/>
</dbReference>
<evidence type="ECO:0000259" key="2">
    <source>
        <dbReference type="PROSITE" id="PS50989"/>
    </source>
</evidence>
<dbReference type="PANTHER" id="PTHR43842">
    <property type="entry name" value="PROPIONYL-COA CARBOXYLASE BETA CHAIN"/>
    <property type="match status" value="1"/>
</dbReference>
<evidence type="ECO:0000313" key="6">
    <source>
        <dbReference type="EMBL" id="CAB4640835.1"/>
    </source>
</evidence>
<dbReference type="AlphaFoldDB" id="A0A6J6DHC7"/>
<name>A0A6J6DHC7_9ZZZZ</name>
<dbReference type="InterPro" id="IPR034733">
    <property type="entry name" value="AcCoA_carboxyl_beta"/>
</dbReference>
<evidence type="ECO:0000313" key="3">
    <source>
        <dbReference type="EMBL" id="CAB4542576.1"/>
    </source>
</evidence>
<dbReference type="Pfam" id="PF01039">
    <property type="entry name" value="Carboxyl_trans"/>
    <property type="match status" value="1"/>
</dbReference>
<evidence type="ECO:0000313" key="5">
    <source>
        <dbReference type="EMBL" id="CAB4563480.1"/>
    </source>
</evidence>
<feature type="domain" description="CoA carboxyltransferase N-terminal" evidence="1">
    <location>
        <begin position="16"/>
        <end position="256"/>
    </location>
</feature>
<evidence type="ECO:0000313" key="4">
    <source>
        <dbReference type="EMBL" id="CAB4556884.1"/>
    </source>
</evidence>
<dbReference type="EMBL" id="CAEZTR010000002">
    <property type="protein sequence ID" value="CAB4563480.1"/>
    <property type="molecule type" value="Genomic_DNA"/>
</dbReference>
<evidence type="ECO:0000259" key="1">
    <source>
        <dbReference type="PROSITE" id="PS50980"/>
    </source>
</evidence>
<dbReference type="Gene3D" id="3.90.226.10">
    <property type="entry name" value="2-enoyl-CoA Hydratase, Chain A, domain 1"/>
    <property type="match status" value="2"/>
</dbReference>
<dbReference type="PROSITE" id="PS50980">
    <property type="entry name" value="COA_CT_NTER"/>
    <property type="match status" value="1"/>
</dbReference>
<dbReference type="EMBL" id="CAEZTG010000013">
    <property type="protein sequence ID" value="CAB4556884.1"/>
    <property type="molecule type" value="Genomic_DNA"/>
</dbReference>
<sequence length="507" mass="53136">MSQSDNSHSSEVPGGWGPALDDLAQRRVAARAMGGEERLAKKHAKGQLDARGRIDYLLDPGSFRELGTLVGDVPSDGIVAGAGRIDGRPVMIGAEDFTVLAGSIGPGSSSKRYRIAELALAERIPLIMLLEGAGHRGGGGGGRAPTDLLIQAKCSGKVPVLSAVMGPSAGHGALIVPMSDFSVMTQDAAVFTAGPPVVRESLGEDVSKEDLGGPSVAVPSGLIHNVAPDDETALDMLRVYLSFFPSSAWGYAPHLPAEQCNDQGFRSTDELLSIIPSDSRRAYDMRAVLDVVVDDGSWFEVQPGFGPSMICGLARLGGESVAVIANQPTVMAGSIDADAADKAAHFIMVADSFHLPLVFLADNPGMLPGSESERAGVLRSGARMFAAQTQASSPKLHLTLRKAYGFGSMVMTLVGFDNQSATFAYPGATLGAMGASAMSRATNADEDEAAMLRDAELQASYRSAATLGFDELIDPRETRDVLLDALQRALFRRQVAAEPVSRTAITP</sequence>
<dbReference type="EMBL" id="CAEZVV010000025">
    <property type="protein sequence ID" value="CAB4640835.1"/>
    <property type="molecule type" value="Genomic_DNA"/>
</dbReference>
<organism evidence="5">
    <name type="scientific">freshwater metagenome</name>
    <dbReference type="NCBI Taxonomy" id="449393"/>
    <lineage>
        <taxon>unclassified sequences</taxon>
        <taxon>metagenomes</taxon>
        <taxon>ecological metagenomes</taxon>
    </lineage>
</organism>
<dbReference type="SUPFAM" id="SSF52096">
    <property type="entry name" value="ClpP/crotonase"/>
    <property type="match status" value="2"/>
</dbReference>
<dbReference type="EMBL" id="CAEZSU010000019">
    <property type="protein sequence ID" value="CAB4542576.1"/>
    <property type="molecule type" value="Genomic_DNA"/>
</dbReference>